<evidence type="ECO:0000256" key="1">
    <source>
        <dbReference type="SAM" id="Phobius"/>
    </source>
</evidence>
<keyword evidence="1" id="KW-1133">Transmembrane helix</keyword>
<protein>
    <submittedName>
        <fullName evidence="2">Uncharacterized protein</fullName>
    </submittedName>
</protein>
<keyword evidence="1" id="KW-0812">Transmembrane</keyword>
<keyword evidence="1" id="KW-0472">Membrane</keyword>
<dbReference type="AlphaFoldDB" id="A0A7S3V7H1"/>
<gene>
    <name evidence="2" type="ORF">CDEB00056_LOCUS6721</name>
</gene>
<reference evidence="2" key="1">
    <citation type="submission" date="2021-01" db="EMBL/GenBank/DDBJ databases">
        <authorList>
            <person name="Corre E."/>
            <person name="Pelletier E."/>
            <person name="Niang G."/>
            <person name="Scheremetjew M."/>
            <person name="Finn R."/>
            <person name="Kale V."/>
            <person name="Holt S."/>
            <person name="Cochrane G."/>
            <person name="Meng A."/>
            <person name="Brown T."/>
            <person name="Cohen L."/>
        </authorList>
    </citation>
    <scope>NUCLEOTIDE SEQUENCE</scope>
    <source>
        <strain evidence="2">MM31A-1</strain>
    </source>
</reference>
<dbReference type="EMBL" id="HBIO01008778">
    <property type="protein sequence ID" value="CAE0461880.1"/>
    <property type="molecule type" value="Transcribed_RNA"/>
</dbReference>
<sequence>MPILPLNHSLTRQETKIRFSTRFSFLALVFSISFIALFVRFGLIDASVIRPDDLDFMRSEKVVSRPFPVTTPSWNEIDRISRHSGYKPLVISGPSGGEKTFF</sequence>
<organism evidence="2">
    <name type="scientific">Chaetoceros debilis</name>
    <dbReference type="NCBI Taxonomy" id="122233"/>
    <lineage>
        <taxon>Eukaryota</taxon>
        <taxon>Sar</taxon>
        <taxon>Stramenopiles</taxon>
        <taxon>Ochrophyta</taxon>
        <taxon>Bacillariophyta</taxon>
        <taxon>Coscinodiscophyceae</taxon>
        <taxon>Chaetocerotophycidae</taxon>
        <taxon>Chaetocerotales</taxon>
        <taxon>Chaetocerotaceae</taxon>
        <taxon>Chaetoceros</taxon>
    </lineage>
</organism>
<proteinExistence type="predicted"/>
<evidence type="ECO:0000313" key="2">
    <source>
        <dbReference type="EMBL" id="CAE0461880.1"/>
    </source>
</evidence>
<feature type="transmembrane region" description="Helical" evidence="1">
    <location>
        <begin position="21"/>
        <end position="43"/>
    </location>
</feature>
<name>A0A7S3V7H1_9STRA</name>
<accession>A0A7S3V7H1</accession>